<comment type="caution">
    <text evidence="2">The sequence shown here is derived from an EMBL/GenBank/DDBJ whole genome shotgun (WGS) entry which is preliminary data.</text>
</comment>
<evidence type="ECO:0000313" key="2">
    <source>
        <dbReference type="EMBL" id="PQO46033.1"/>
    </source>
</evidence>
<protein>
    <submittedName>
        <fullName evidence="2">Transglutaminase</fullName>
    </submittedName>
</protein>
<sequence>MIINVGFEISFDSHESAPMVLMLYLHPSRELTTLCPDYLQVTPSLPVLQYFDIYGNRCGRIMAPAGRLTIRNDAVVQDCGLTDLQAPQAGQAPVQDLPHEVLLYLLASRYCEVDSELKDIAWSLFGHTQPGWPRVQAICDFAHQHIRFDYMQARATRTALDVYREQVGVCRDYMHLAITLCRCCNIPARYCTGYLGDIGVPASDAPMDFSAWFEAYLGGQWYTFDARNNIPRTGRVLMARGRDAADVALTTTFGRNTLHSFNVWTDPVAG</sequence>
<dbReference type="Gene3D" id="2.60.40.2250">
    <property type="match status" value="1"/>
</dbReference>
<accession>A0A2S8GNL0</accession>
<evidence type="ECO:0000313" key="3">
    <source>
        <dbReference type="Proteomes" id="UP000237819"/>
    </source>
</evidence>
<dbReference type="PANTHER" id="PTHR33490:SF12">
    <property type="entry name" value="BLL5557 PROTEIN"/>
    <property type="match status" value="1"/>
</dbReference>
<dbReference type="SMART" id="SM00460">
    <property type="entry name" value="TGc"/>
    <property type="match status" value="1"/>
</dbReference>
<dbReference type="RefSeq" id="WP_105335411.1">
    <property type="nucleotide sequence ID" value="NZ_PUHZ01000011.1"/>
</dbReference>
<dbReference type="Gene3D" id="3.10.620.30">
    <property type="match status" value="1"/>
</dbReference>
<organism evidence="2 3">
    <name type="scientific">Blastopirellula marina</name>
    <dbReference type="NCBI Taxonomy" id="124"/>
    <lineage>
        <taxon>Bacteria</taxon>
        <taxon>Pseudomonadati</taxon>
        <taxon>Planctomycetota</taxon>
        <taxon>Planctomycetia</taxon>
        <taxon>Pirellulales</taxon>
        <taxon>Pirellulaceae</taxon>
        <taxon>Blastopirellula</taxon>
    </lineage>
</organism>
<dbReference type="Proteomes" id="UP000237819">
    <property type="component" value="Unassembled WGS sequence"/>
</dbReference>
<dbReference type="InterPro" id="IPR002931">
    <property type="entry name" value="Transglutaminase-like"/>
</dbReference>
<feature type="domain" description="Transglutaminase-like" evidence="1">
    <location>
        <begin position="162"/>
        <end position="228"/>
    </location>
</feature>
<proteinExistence type="predicted"/>
<evidence type="ECO:0000259" key="1">
    <source>
        <dbReference type="SMART" id="SM00460"/>
    </source>
</evidence>
<dbReference type="InterPro" id="IPR038765">
    <property type="entry name" value="Papain-like_cys_pep_sf"/>
</dbReference>
<reference evidence="2 3" key="1">
    <citation type="submission" date="2018-02" db="EMBL/GenBank/DDBJ databases">
        <title>Comparative genomes isolates from brazilian mangrove.</title>
        <authorList>
            <person name="Araujo J.E."/>
            <person name="Taketani R.G."/>
            <person name="Silva M.C.P."/>
            <person name="Loureco M.V."/>
            <person name="Andreote F.D."/>
        </authorList>
    </citation>
    <scope>NUCLEOTIDE SEQUENCE [LARGE SCALE GENOMIC DNA]</scope>
    <source>
        <strain evidence="2 3">Nap-Phe MGV</strain>
    </source>
</reference>
<gene>
    <name evidence="2" type="ORF">C5Y93_10645</name>
</gene>
<dbReference type="AlphaFoldDB" id="A0A2S8GNL0"/>
<name>A0A2S8GNL0_9BACT</name>
<dbReference type="PANTHER" id="PTHR33490">
    <property type="entry name" value="BLR5614 PROTEIN-RELATED"/>
    <property type="match status" value="1"/>
</dbReference>
<dbReference type="Pfam" id="PF01841">
    <property type="entry name" value="Transglut_core"/>
    <property type="match status" value="1"/>
</dbReference>
<dbReference type="SUPFAM" id="SSF54001">
    <property type="entry name" value="Cysteine proteinases"/>
    <property type="match status" value="1"/>
</dbReference>
<dbReference type="OrthoDB" id="9804872at2"/>
<dbReference type="EMBL" id="PUHZ01000011">
    <property type="protein sequence ID" value="PQO46033.1"/>
    <property type="molecule type" value="Genomic_DNA"/>
</dbReference>